<organism evidence="14 15">
    <name type="scientific">Pontixanthobacter gangjinensis</name>
    <dbReference type="NCBI Taxonomy" id="1028742"/>
    <lineage>
        <taxon>Bacteria</taxon>
        <taxon>Pseudomonadati</taxon>
        <taxon>Pseudomonadota</taxon>
        <taxon>Alphaproteobacteria</taxon>
        <taxon>Sphingomonadales</taxon>
        <taxon>Erythrobacteraceae</taxon>
        <taxon>Pontixanthobacter</taxon>
    </lineage>
</organism>
<dbReference type="EMBL" id="WTYS01000001">
    <property type="protein sequence ID" value="MXO56741.1"/>
    <property type="molecule type" value="Genomic_DNA"/>
</dbReference>
<dbReference type="InterPro" id="IPR001279">
    <property type="entry name" value="Metallo-B-lactamas"/>
</dbReference>
<reference evidence="14 15" key="1">
    <citation type="submission" date="2019-12" db="EMBL/GenBank/DDBJ databases">
        <title>Genomic-based taxomic classification of the family Erythrobacteraceae.</title>
        <authorList>
            <person name="Xu L."/>
        </authorList>
    </citation>
    <scope>NUCLEOTIDE SEQUENCE [LARGE SCALE GENOMIC DNA]</scope>
    <source>
        <strain evidence="14 15">JCM 17802</strain>
    </source>
</reference>
<keyword evidence="10" id="KW-0378">Hydrolase</keyword>
<evidence type="ECO:0000256" key="6">
    <source>
        <dbReference type="ARBA" id="ARBA00012865"/>
    </source>
</evidence>
<protein>
    <recommendedName>
        <fullName evidence="6">beta-lactamase</fullName>
        <ecNumber evidence="6">3.5.2.6</ecNumber>
    </recommendedName>
</protein>
<sequence length="272" mass="28327">MKAVASRPVVLTAISMAAALLGTSSCSYGEIRPSIARQEASADHVERFGPVSFQQIAPGVYQHTTYLDLPGFGPIPSNGLIVVDGTGSLLVDTAWTNNQTEAIILWANVQLGKPIRAAVVTHAHSDKMGGMDALHGANIATYAHTMSNQVAPEKDLTPARNTIAFGDDGWATGTAAQALAPLAIYYPGGGHTQDNITVGIPSAASAFGGCLIKGSDASSLGNLADANIEYYAQAAQNFADAFPDAKVIAMSHSSFESRKAITNTIKLAKQLD</sequence>
<dbReference type="Gene3D" id="3.60.15.10">
    <property type="entry name" value="Ribonuclease Z/Hydroxyacylglutathione hydrolase-like"/>
    <property type="match status" value="1"/>
</dbReference>
<dbReference type="PANTHER" id="PTHR42951">
    <property type="entry name" value="METALLO-BETA-LACTAMASE DOMAIN-CONTAINING"/>
    <property type="match status" value="1"/>
</dbReference>
<keyword evidence="7" id="KW-0479">Metal-binding</keyword>
<dbReference type="NCBIfam" id="NF012229">
    <property type="entry name" value="bla_class_B_core"/>
    <property type="match status" value="1"/>
</dbReference>
<dbReference type="PROSITE" id="PS51257">
    <property type="entry name" value="PROKAR_LIPOPROTEIN"/>
    <property type="match status" value="1"/>
</dbReference>
<gene>
    <name evidence="14" type="primary">bla</name>
    <name evidence="14" type="ORF">GRI36_07580</name>
</gene>
<comment type="cofactor">
    <cofactor evidence="2">
        <name>Zn(2+)</name>
        <dbReference type="ChEBI" id="CHEBI:29105"/>
    </cofactor>
</comment>
<keyword evidence="15" id="KW-1185">Reference proteome</keyword>
<comment type="subcellular location">
    <subcellularLocation>
        <location evidence="3">Periplasm</location>
    </subcellularLocation>
</comment>
<evidence type="ECO:0000256" key="10">
    <source>
        <dbReference type="ARBA" id="ARBA00022801"/>
    </source>
</evidence>
<evidence type="ECO:0000313" key="14">
    <source>
        <dbReference type="EMBL" id="MXO56741.1"/>
    </source>
</evidence>
<dbReference type="SUPFAM" id="SSF56281">
    <property type="entry name" value="Metallo-hydrolase/oxidoreductase"/>
    <property type="match status" value="1"/>
</dbReference>
<keyword evidence="9" id="KW-0574">Periplasm</keyword>
<comment type="caution">
    <text evidence="14">The sequence shown here is derived from an EMBL/GenBank/DDBJ whole genome shotgun (WGS) entry which is preliminary data.</text>
</comment>
<evidence type="ECO:0000256" key="2">
    <source>
        <dbReference type="ARBA" id="ARBA00001947"/>
    </source>
</evidence>
<evidence type="ECO:0000313" key="15">
    <source>
        <dbReference type="Proteomes" id="UP000468943"/>
    </source>
</evidence>
<evidence type="ECO:0000256" key="12">
    <source>
        <dbReference type="ARBA" id="ARBA00023251"/>
    </source>
</evidence>
<evidence type="ECO:0000256" key="9">
    <source>
        <dbReference type="ARBA" id="ARBA00022764"/>
    </source>
</evidence>
<dbReference type="OrthoDB" id="420651at2"/>
<dbReference type="EC" id="3.5.2.6" evidence="6"/>
<evidence type="ECO:0000256" key="7">
    <source>
        <dbReference type="ARBA" id="ARBA00022723"/>
    </source>
</evidence>
<dbReference type="AlphaFoldDB" id="A0A6I4SLH3"/>
<name>A0A6I4SLH3_9SPHN</name>
<dbReference type="PANTHER" id="PTHR42951:SF4">
    <property type="entry name" value="ACYL-COENZYME A THIOESTERASE MBLAC2"/>
    <property type="match status" value="1"/>
</dbReference>
<dbReference type="RefSeq" id="WP_160597905.1">
    <property type="nucleotide sequence ID" value="NZ_WTYS01000001.1"/>
</dbReference>
<proteinExistence type="inferred from homology"/>
<dbReference type="Pfam" id="PF00753">
    <property type="entry name" value="Lactamase_B"/>
    <property type="match status" value="1"/>
</dbReference>
<dbReference type="Proteomes" id="UP000468943">
    <property type="component" value="Unassembled WGS sequence"/>
</dbReference>
<keyword evidence="11" id="KW-0862">Zinc</keyword>
<evidence type="ECO:0000256" key="5">
    <source>
        <dbReference type="ARBA" id="ARBA00011245"/>
    </source>
</evidence>
<dbReference type="InterPro" id="IPR036866">
    <property type="entry name" value="RibonucZ/Hydroxyglut_hydro"/>
</dbReference>
<keyword evidence="12" id="KW-0046">Antibiotic resistance</keyword>
<accession>A0A6I4SLH3</accession>
<dbReference type="SMART" id="SM00849">
    <property type="entry name" value="Lactamase_B"/>
    <property type="match status" value="1"/>
</dbReference>
<evidence type="ECO:0000256" key="3">
    <source>
        <dbReference type="ARBA" id="ARBA00004418"/>
    </source>
</evidence>
<comment type="catalytic activity">
    <reaction evidence="1">
        <text>a beta-lactam + H2O = a substituted beta-amino acid</text>
        <dbReference type="Rhea" id="RHEA:20401"/>
        <dbReference type="ChEBI" id="CHEBI:15377"/>
        <dbReference type="ChEBI" id="CHEBI:35627"/>
        <dbReference type="ChEBI" id="CHEBI:140347"/>
        <dbReference type="EC" id="3.5.2.6"/>
    </reaction>
</comment>
<evidence type="ECO:0000256" key="4">
    <source>
        <dbReference type="ARBA" id="ARBA00005250"/>
    </source>
</evidence>
<keyword evidence="8" id="KW-0732">Signal</keyword>
<dbReference type="NCBIfam" id="NF033088">
    <property type="entry name" value="bla_subclass_B1"/>
    <property type="match status" value="1"/>
</dbReference>
<comment type="subunit">
    <text evidence="5">Monomer.</text>
</comment>
<evidence type="ECO:0000256" key="11">
    <source>
        <dbReference type="ARBA" id="ARBA00022833"/>
    </source>
</evidence>
<feature type="domain" description="Metallo-beta-lactamase" evidence="13">
    <location>
        <begin position="76"/>
        <end position="252"/>
    </location>
</feature>
<dbReference type="InterPro" id="IPR050855">
    <property type="entry name" value="NDM-1-like"/>
</dbReference>
<dbReference type="GO" id="GO:0017001">
    <property type="term" value="P:antibiotic catabolic process"/>
    <property type="evidence" value="ECO:0007669"/>
    <property type="project" value="UniProtKB-ARBA"/>
</dbReference>
<evidence type="ECO:0000256" key="8">
    <source>
        <dbReference type="ARBA" id="ARBA00022729"/>
    </source>
</evidence>
<comment type="similarity">
    <text evidence="4">Belongs to the metallo-beta-lactamase superfamily. Class-B beta-lactamase family.</text>
</comment>
<dbReference type="InterPro" id="IPR058199">
    <property type="entry name" value="BlaB//VIM/IMP-1"/>
</dbReference>
<evidence type="ECO:0000256" key="1">
    <source>
        <dbReference type="ARBA" id="ARBA00001526"/>
    </source>
</evidence>
<evidence type="ECO:0000259" key="13">
    <source>
        <dbReference type="SMART" id="SM00849"/>
    </source>
</evidence>